<organism evidence="4 5">
    <name type="scientific">Kalanchoe fedtschenkoi</name>
    <name type="common">Lavender scallops</name>
    <name type="synonym">South American air plant</name>
    <dbReference type="NCBI Taxonomy" id="63787"/>
    <lineage>
        <taxon>Eukaryota</taxon>
        <taxon>Viridiplantae</taxon>
        <taxon>Streptophyta</taxon>
        <taxon>Embryophyta</taxon>
        <taxon>Tracheophyta</taxon>
        <taxon>Spermatophyta</taxon>
        <taxon>Magnoliopsida</taxon>
        <taxon>eudicotyledons</taxon>
        <taxon>Gunneridae</taxon>
        <taxon>Pentapetalae</taxon>
        <taxon>Saxifragales</taxon>
        <taxon>Crassulaceae</taxon>
        <taxon>Kalanchoe</taxon>
    </lineage>
</organism>
<dbReference type="Pfam" id="PF19275">
    <property type="entry name" value="HflX_C"/>
    <property type="match status" value="1"/>
</dbReference>
<dbReference type="SUPFAM" id="SSF52540">
    <property type="entry name" value="P-loop containing nucleoside triphosphate hydrolases"/>
    <property type="match status" value="1"/>
</dbReference>
<dbReference type="GO" id="GO:0043022">
    <property type="term" value="F:ribosome binding"/>
    <property type="evidence" value="ECO:0007669"/>
    <property type="project" value="TreeGrafter"/>
</dbReference>
<dbReference type="InterPro" id="IPR025121">
    <property type="entry name" value="GTPase_HflX_N"/>
</dbReference>
<dbReference type="OMA" id="VEHRKRY"/>
<dbReference type="Gene3D" id="6.10.250.2860">
    <property type="match status" value="1"/>
</dbReference>
<dbReference type="FunFam" id="3.40.50.11060:FF:000006">
    <property type="entry name" value="Predicted protein"/>
    <property type="match status" value="1"/>
</dbReference>
<dbReference type="InterPro" id="IPR045498">
    <property type="entry name" value="HflX_C"/>
</dbReference>
<evidence type="ECO:0000313" key="4">
    <source>
        <dbReference type="EnsemblPlants" id="Kaladp0095s0130.1.v1.1"/>
    </source>
</evidence>
<dbReference type="InterPro" id="IPR042108">
    <property type="entry name" value="GTPase_HflX_N_sf"/>
</dbReference>
<evidence type="ECO:0000313" key="5">
    <source>
        <dbReference type="Proteomes" id="UP000594263"/>
    </source>
</evidence>
<dbReference type="Gene3D" id="3.40.50.11060">
    <property type="entry name" value="GTPase HflX, N-terminal domain"/>
    <property type="match status" value="1"/>
</dbReference>
<evidence type="ECO:0000259" key="2">
    <source>
        <dbReference type="Pfam" id="PF13167"/>
    </source>
</evidence>
<feature type="compositionally biased region" description="Basic and acidic residues" evidence="1">
    <location>
        <begin position="81"/>
        <end position="90"/>
    </location>
</feature>
<dbReference type="PANTHER" id="PTHR10229">
    <property type="entry name" value="GTP-BINDING PROTEIN HFLX"/>
    <property type="match status" value="1"/>
</dbReference>
<dbReference type="EnsemblPlants" id="Kaladp0095s0130.1.v1.1">
    <property type="protein sequence ID" value="Kaladp0095s0130.1.v1.1"/>
    <property type="gene ID" value="Kaladp0095s0130.v1.1"/>
</dbReference>
<feature type="domain" description="GTPase HflX N-terminal" evidence="2">
    <location>
        <begin position="123"/>
        <end position="212"/>
    </location>
</feature>
<evidence type="ECO:0000259" key="3">
    <source>
        <dbReference type="Pfam" id="PF19275"/>
    </source>
</evidence>
<feature type="region of interest" description="Disordered" evidence="1">
    <location>
        <begin position="69"/>
        <end position="90"/>
    </location>
</feature>
<dbReference type="InterPro" id="IPR027417">
    <property type="entry name" value="P-loop_NTPase"/>
</dbReference>
<dbReference type="GO" id="GO:0005525">
    <property type="term" value="F:GTP binding"/>
    <property type="evidence" value="ECO:0007669"/>
    <property type="project" value="InterPro"/>
</dbReference>
<dbReference type="InterPro" id="IPR016496">
    <property type="entry name" value="GTPase_HflX"/>
</dbReference>
<accession>A0A7N1A3Z5</accession>
<sequence length="508" mass="56623">MELEIFIHPQFAPFGPPLALSLPRGWPADVASPESVSLIEAVEEVDVKGGVNGTVSDVRVEEEVEAVEAPGTVKSKVKKTKKDDDDSEDNRFKLRNGREVFEEKAYLVGVELKSDTSRLFDVEESLKELEQLADTAGLKVVGSTSQKLASPNPKTYIGSGKVAEIKTAIHALDVGTVIFDDELSAGQLRNLEKALGGAVRVCDRTALILDIFNQRAATHEAFLQANFIRCFWMIPFYHGLQKCQSGGQVKGMGEKQIEVDKRILRTQININYDQTINLQVCFVYQMAYISLDQRYDTCIYVLKQYHTKTLLWVCTIGVLKKELETVRKHRKQYRNRRTVVPVPVISLVAAFRATLEEISESSLLVHNTGISHPLADQQSEAVEKVLSELDISTISKLIVDKASNPHEIKLEAAKRDDVVCISALTGEGLDDFCSAIQEKLKDIMVWIEALVPFDKGELLNTIHKVGMVEKTEYTENGTVIKAHVPLRFAQLLTPLRQLSKSAALYSQL</sequence>
<reference evidence="4" key="1">
    <citation type="submission" date="2021-01" db="UniProtKB">
        <authorList>
            <consortium name="EnsemblPlants"/>
        </authorList>
    </citation>
    <scope>IDENTIFICATION</scope>
</reference>
<dbReference type="GO" id="GO:0005737">
    <property type="term" value="C:cytoplasm"/>
    <property type="evidence" value="ECO:0007669"/>
    <property type="project" value="TreeGrafter"/>
</dbReference>
<dbReference type="Proteomes" id="UP000594263">
    <property type="component" value="Unplaced"/>
</dbReference>
<dbReference type="AlphaFoldDB" id="A0A7N1A3Z5"/>
<dbReference type="PANTHER" id="PTHR10229:SF0">
    <property type="entry name" value="GTP-BINDING PROTEIN 6-RELATED"/>
    <property type="match status" value="1"/>
</dbReference>
<name>A0A7N1A3Z5_KALFE</name>
<dbReference type="Gramene" id="Kaladp0095s0130.1.v1.1">
    <property type="protein sequence ID" value="Kaladp0095s0130.1.v1.1"/>
    <property type="gene ID" value="Kaladp0095s0130.v1.1"/>
</dbReference>
<evidence type="ECO:0000256" key="1">
    <source>
        <dbReference type="SAM" id="MobiDB-lite"/>
    </source>
</evidence>
<keyword evidence="5" id="KW-1185">Reference proteome</keyword>
<protein>
    <submittedName>
        <fullName evidence="4">Uncharacterized protein</fullName>
    </submittedName>
</protein>
<feature type="domain" description="HflX C-terminal" evidence="3">
    <location>
        <begin position="408"/>
        <end position="480"/>
    </location>
</feature>
<dbReference type="Gene3D" id="3.40.50.300">
    <property type="entry name" value="P-loop containing nucleotide triphosphate hydrolases"/>
    <property type="match status" value="1"/>
</dbReference>
<proteinExistence type="predicted"/>
<dbReference type="Pfam" id="PF13167">
    <property type="entry name" value="GTP-bdg_N"/>
    <property type="match status" value="1"/>
</dbReference>